<feature type="compositionally biased region" description="Polar residues" evidence="1">
    <location>
        <begin position="239"/>
        <end position="257"/>
    </location>
</feature>
<evidence type="ECO:0000313" key="3">
    <source>
        <dbReference type="Proteomes" id="UP000095149"/>
    </source>
</evidence>
<name>A0A1E3K8I2_9TREE</name>
<reference evidence="2 3" key="1">
    <citation type="submission" date="2016-06" db="EMBL/GenBank/DDBJ databases">
        <title>Evolution of pathogenesis and genome organization in the Tremellales.</title>
        <authorList>
            <person name="Cuomo C."/>
            <person name="Litvintseva A."/>
            <person name="Heitman J."/>
            <person name="Chen Y."/>
            <person name="Sun S."/>
            <person name="Springer D."/>
            <person name="Dromer F."/>
            <person name="Young S."/>
            <person name="Zeng Q."/>
            <person name="Chapman S."/>
            <person name="Gujja S."/>
            <person name="Saif S."/>
            <person name="Birren B."/>
        </authorList>
    </citation>
    <scope>NUCLEOTIDE SEQUENCE [LARGE SCALE GENOMIC DNA]</scope>
    <source>
        <strain evidence="2 3">CBS 6273</strain>
    </source>
</reference>
<dbReference type="OrthoDB" id="10420414at2759"/>
<dbReference type="Proteomes" id="UP000095149">
    <property type="component" value="Unassembled WGS sequence"/>
</dbReference>
<proteinExistence type="predicted"/>
<dbReference type="AlphaFoldDB" id="A0A1E3K8I2"/>
<gene>
    <name evidence="2" type="ORF">I350_02905</name>
</gene>
<feature type="compositionally biased region" description="Polar residues" evidence="1">
    <location>
        <begin position="1"/>
        <end position="16"/>
    </location>
</feature>
<accession>A0A1E3K8I2</accession>
<evidence type="ECO:0000256" key="1">
    <source>
        <dbReference type="SAM" id="MobiDB-lite"/>
    </source>
</evidence>
<feature type="region of interest" description="Disordered" evidence="1">
    <location>
        <begin position="238"/>
        <end position="257"/>
    </location>
</feature>
<comment type="caution">
    <text evidence="2">The sequence shown here is derived from an EMBL/GenBank/DDBJ whole genome shotgun (WGS) entry which is preliminary data.</text>
</comment>
<organism evidence="2 3">
    <name type="scientific">Cryptococcus amylolentus CBS 6273</name>
    <dbReference type="NCBI Taxonomy" id="1296118"/>
    <lineage>
        <taxon>Eukaryota</taxon>
        <taxon>Fungi</taxon>
        <taxon>Dikarya</taxon>
        <taxon>Basidiomycota</taxon>
        <taxon>Agaricomycotina</taxon>
        <taxon>Tremellomycetes</taxon>
        <taxon>Tremellales</taxon>
        <taxon>Cryptococcaceae</taxon>
        <taxon>Cryptococcus</taxon>
    </lineage>
</organism>
<dbReference type="EMBL" id="MEKH01000004">
    <property type="protein sequence ID" value="ODO09305.1"/>
    <property type="molecule type" value="Genomic_DNA"/>
</dbReference>
<evidence type="ECO:0000313" key="2">
    <source>
        <dbReference type="EMBL" id="ODO09305.1"/>
    </source>
</evidence>
<protein>
    <submittedName>
        <fullName evidence="2">Uncharacterized protein</fullName>
    </submittedName>
</protein>
<feature type="region of interest" description="Disordered" evidence="1">
    <location>
        <begin position="1"/>
        <end position="25"/>
    </location>
</feature>
<sequence length="257" mass="27654">MPSVNNDLPQSAQPSPFLSGGVAPPSSPASHCSVDLPLVACLDDLDGHLAEKQKNPKSPAEEVTRLCDAVIALLVHLNKQCQTLLAADGADETEEPFPGKISKIEAAKKEHLLKIHDKAYTERAIWALKVLYSNLSDVSADLQAKIDADIASAAAHNEEREILEDRLYTDIALWKEIKATARDSLPGAVTLTQAEVDSSEMTAADLEAFNKACYLTRTTVMMAAKDILQVLEEDEERVASSSSSTLRQKGSGSGSSR</sequence>